<evidence type="ECO:0000256" key="2">
    <source>
        <dbReference type="ARBA" id="ARBA00022490"/>
    </source>
</evidence>
<protein>
    <recommendedName>
        <fullName evidence="7">Centriolar satellite-associated tubulin polyglutamylase complex regulator 1</fullName>
    </recommendedName>
</protein>
<dbReference type="EMBL" id="CP126212">
    <property type="protein sequence ID" value="WIA14204.1"/>
    <property type="molecule type" value="Genomic_DNA"/>
</dbReference>
<evidence type="ECO:0000256" key="4">
    <source>
        <dbReference type="ARBA" id="ARBA00022701"/>
    </source>
</evidence>
<evidence type="ECO:0000313" key="10">
    <source>
        <dbReference type="EMBL" id="WIA14204.1"/>
    </source>
</evidence>
<sequence length="351" mass="37388">MSSAAEQQSLAPQEAVQAYRQLHGLEVYIQDAAQLLLGSTPSCSKGTSSSSSSSSATFMAEYLSSVVSGQHVLWRHYAYVAGTHHNRKVFLACARRMLAPTVAAGRLSIGDVHSLLLLLCPDFPLGGVKNCWTSAVALQAWADMAKQQQQPLQQQDHEELVQLQVFLQCFEVTFFYEQYLMALRAQAFNRDKKCMGLVQLDAVIAAAEQQLPLKGWPVPAGRLVRRCIATASRAATYPDFAFVELIKALCSNQELVLHVRQELAATAASAAAAAAANSAGLRPDTSRSRSSSGCGSSDGSQDGDLISAAARQQQQWPGTGSSRDQAAAAAASSGAPRTGMQSAGSAGRPWK</sequence>
<evidence type="ECO:0000313" key="11">
    <source>
        <dbReference type="Proteomes" id="UP001244341"/>
    </source>
</evidence>
<evidence type="ECO:0000256" key="5">
    <source>
        <dbReference type="ARBA" id="ARBA00023212"/>
    </source>
</evidence>
<feature type="compositionally biased region" description="Polar residues" evidence="9">
    <location>
        <begin position="310"/>
        <end position="324"/>
    </location>
</feature>
<evidence type="ECO:0000256" key="9">
    <source>
        <dbReference type="SAM" id="MobiDB-lite"/>
    </source>
</evidence>
<keyword evidence="2" id="KW-0963">Cytoplasm</keyword>
<evidence type="ECO:0000256" key="6">
    <source>
        <dbReference type="ARBA" id="ARBA00033750"/>
    </source>
</evidence>
<comment type="subcellular location">
    <subcellularLocation>
        <location evidence="1">Cytoplasm</location>
        <location evidence="1">Cytoskeleton</location>
        <location evidence="1">Microtubule organizing center</location>
        <location evidence="1">Centrosome</location>
        <location evidence="1">Centriolar satellite</location>
    </subcellularLocation>
</comment>
<organism evidence="10 11">
    <name type="scientific">Tetradesmus obliquus</name>
    <name type="common">Green alga</name>
    <name type="synonym">Acutodesmus obliquus</name>
    <dbReference type="NCBI Taxonomy" id="3088"/>
    <lineage>
        <taxon>Eukaryota</taxon>
        <taxon>Viridiplantae</taxon>
        <taxon>Chlorophyta</taxon>
        <taxon>core chlorophytes</taxon>
        <taxon>Chlorophyceae</taxon>
        <taxon>CS clade</taxon>
        <taxon>Sphaeropleales</taxon>
        <taxon>Scenedesmaceae</taxon>
        <taxon>Tetradesmus</taxon>
    </lineage>
</organism>
<reference evidence="10 11" key="1">
    <citation type="submission" date="2023-05" db="EMBL/GenBank/DDBJ databases">
        <title>A 100% complete, gapless, phased diploid assembly of the Scenedesmus obliquus UTEX 3031 genome.</title>
        <authorList>
            <person name="Biondi T.C."/>
            <person name="Hanschen E.R."/>
            <person name="Kwon T."/>
            <person name="Eng W."/>
            <person name="Kruse C.P.S."/>
            <person name="Koehler S.I."/>
            <person name="Kunde Y."/>
            <person name="Gleasner C.D."/>
            <person name="You Mak K.T."/>
            <person name="Polle J."/>
            <person name="Hovde B.T."/>
            <person name="Starkenburg S.R."/>
        </authorList>
    </citation>
    <scope>NUCLEOTIDE SEQUENCE [LARGE SCALE GENOMIC DNA]</scope>
    <source>
        <strain evidence="10 11">DOE0152z</strain>
    </source>
</reference>
<dbReference type="PANTHER" id="PTHR34252:SF1">
    <property type="entry name" value="CENTRIOLAR SATELLITE-ASSOCIATED TUBULIN POLYGLUTAMYLASE COMPLEX REGULATOR 1"/>
    <property type="match status" value="1"/>
</dbReference>
<evidence type="ECO:0000256" key="8">
    <source>
        <dbReference type="ARBA" id="ARBA00045673"/>
    </source>
</evidence>
<proteinExistence type="inferred from homology"/>
<keyword evidence="3" id="KW-0597">Phosphoprotein</keyword>
<keyword evidence="11" id="KW-1185">Reference proteome</keyword>
<feature type="compositionally biased region" description="Low complexity" evidence="9">
    <location>
        <begin position="326"/>
        <end position="335"/>
    </location>
</feature>
<keyword evidence="4" id="KW-0493">Microtubule</keyword>
<gene>
    <name evidence="10" type="ORF">OEZ85_002743</name>
</gene>
<evidence type="ECO:0000256" key="1">
    <source>
        <dbReference type="ARBA" id="ARBA00004607"/>
    </source>
</evidence>
<comment type="function">
    <text evidence="8">Regulator of the tubulin polyglutamylase complex (TPGC) that controls cytoskeletal organization, nuclear shape, and cilium disassembly by balancing microtubule and actin assembly. Regulates the assembly and stability of the TPGC and thereby modulates polyglutamylation of the microtubule, which antagonizes MAP4 binding.</text>
</comment>
<feature type="compositionally biased region" description="Low complexity" evidence="9">
    <location>
        <begin position="288"/>
        <end position="304"/>
    </location>
</feature>
<accession>A0ABY8TYJ6</accession>
<evidence type="ECO:0000256" key="7">
    <source>
        <dbReference type="ARBA" id="ARBA00033769"/>
    </source>
</evidence>
<keyword evidence="5" id="KW-0206">Cytoskeleton</keyword>
<dbReference type="Proteomes" id="UP001244341">
    <property type="component" value="Chromosome 5b"/>
</dbReference>
<comment type="similarity">
    <text evidence="6">Belongs to the CSTPP1 family.</text>
</comment>
<dbReference type="PANTHER" id="PTHR34252">
    <property type="entry name" value="UPF0705 PROTEIN C11ORF49"/>
    <property type="match status" value="1"/>
</dbReference>
<feature type="region of interest" description="Disordered" evidence="9">
    <location>
        <begin position="278"/>
        <end position="351"/>
    </location>
</feature>
<dbReference type="InterPro" id="IPR038968">
    <property type="entry name" value="CSTPP1"/>
</dbReference>
<name>A0ABY8TYJ6_TETOB</name>
<evidence type="ECO:0000256" key="3">
    <source>
        <dbReference type="ARBA" id="ARBA00022553"/>
    </source>
</evidence>